<evidence type="ECO:0000313" key="2">
    <source>
        <dbReference type="Proteomes" id="UP000646745"/>
    </source>
</evidence>
<comment type="caution">
    <text evidence="1">The sequence shown here is derived from an EMBL/GenBank/DDBJ whole genome shotgun (WGS) entry which is preliminary data.</text>
</comment>
<keyword evidence="2" id="KW-1185">Reference proteome</keyword>
<protein>
    <submittedName>
        <fullName evidence="1">Uncharacterized protein</fullName>
    </submittedName>
</protein>
<gene>
    <name evidence="1" type="ORF">GCM10009038_26750</name>
</gene>
<dbReference type="Proteomes" id="UP000646745">
    <property type="component" value="Unassembled WGS sequence"/>
</dbReference>
<dbReference type="RefSeq" id="WP_189445225.1">
    <property type="nucleotide sequence ID" value="NZ_BMZI01000006.1"/>
</dbReference>
<accession>A0ABQ3E5D6</accession>
<name>A0ABQ3E5D6_9GAMM</name>
<proteinExistence type="predicted"/>
<sequence>MGYTFPFETETRDELIDWLLEHQHEPSRCEILDHSQRGNVLYVVFHNRVDDYRFIAVFLLQGPTPASGCSGDRAWGYKDMDESMGPYVKDCPERLLKQSDVQCPEAVAWREACRTVRKAKARRRRLASQSRSGDRLRYHLESSREGDVVITIDFVRAHTSTFFIGRDASGRMWRYRWDRVVIEPPQASHDCNAA</sequence>
<organism evidence="1 2">
    <name type="scientific">Salinicola rhizosphaerae</name>
    <dbReference type="NCBI Taxonomy" id="1443141"/>
    <lineage>
        <taxon>Bacteria</taxon>
        <taxon>Pseudomonadati</taxon>
        <taxon>Pseudomonadota</taxon>
        <taxon>Gammaproteobacteria</taxon>
        <taxon>Oceanospirillales</taxon>
        <taxon>Halomonadaceae</taxon>
        <taxon>Salinicola</taxon>
    </lineage>
</organism>
<dbReference type="EMBL" id="BMZI01000006">
    <property type="protein sequence ID" value="GHB26745.1"/>
    <property type="molecule type" value="Genomic_DNA"/>
</dbReference>
<evidence type="ECO:0000313" key="1">
    <source>
        <dbReference type="EMBL" id="GHB26745.1"/>
    </source>
</evidence>
<reference evidence="2" key="1">
    <citation type="journal article" date="2019" name="Int. J. Syst. Evol. Microbiol.">
        <title>The Global Catalogue of Microorganisms (GCM) 10K type strain sequencing project: providing services to taxonomists for standard genome sequencing and annotation.</title>
        <authorList>
            <consortium name="The Broad Institute Genomics Platform"/>
            <consortium name="The Broad Institute Genome Sequencing Center for Infectious Disease"/>
            <person name="Wu L."/>
            <person name="Ma J."/>
        </authorList>
    </citation>
    <scope>NUCLEOTIDE SEQUENCE [LARGE SCALE GENOMIC DNA]</scope>
    <source>
        <strain evidence="2">KCTC 32998</strain>
    </source>
</reference>